<dbReference type="Proteomes" id="UP000580861">
    <property type="component" value="Unassembled WGS sequence"/>
</dbReference>
<gene>
    <name evidence="2" type="ORF">HDA45_002301</name>
</gene>
<dbReference type="EMBL" id="JACHMX010000001">
    <property type="protein sequence ID" value="MBB5852214.1"/>
    <property type="molecule type" value="Genomic_DNA"/>
</dbReference>
<comment type="caution">
    <text evidence="2">The sequence shown here is derived from an EMBL/GenBank/DDBJ whole genome shotgun (WGS) entry which is preliminary data.</text>
</comment>
<feature type="compositionally biased region" description="Polar residues" evidence="1">
    <location>
        <begin position="20"/>
        <end position="41"/>
    </location>
</feature>
<keyword evidence="3" id="KW-1185">Reference proteome</keyword>
<evidence type="ECO:0000256" key="1">
    <source>
        <dbReference type="SAM" id="MobiDB-lite"/>
    </source>
</evidence>
<protein>
    <submittedName>
        <fullName evidence="2">Uncharacterized protein</fullName>
    </submittedName>
</protein>
<feature type="region of interest" description="Disordered" evidence="1">
    <location>
        <begin position="1"/>
        <end position="62"/>
    </location>
</feature>
<evidence type="ECO:0000313" key="2">
    <source>
        <dbReference type="EMBL" id="MBB5852214.1"/>
    </source>
</evidence>
<accession>A0A841B155</accession>
<proteinExistence type="predicted"/>
<name>A0A841B155_9PSEU</name>
<organism evidence="2 3">
    <name type="scientific">Amycolatopsis umgeniensis</name>
    <dbReference type="NCBI Taxonomy" id="336628"/>
    <lineage>
        <taxon>Bacteria</taxon>
        <taxon>Bacillati</taxon>
        <taxon>Actinomycetota</taxon>
        <taxon>Actinomycetes</taxon>
        <taxon>Pseudonocardiales</taxon>
        <taxon>Pseudonocardiaceae</taxon>
        <taxon>Amycolatopsis</taxon>
    </lineage>
</organism>
<dbReference type="AlphaFoldDB" id="A0A841B155"/>
<sequence length="62" mass="6657">MVRRRQNAPPMTGKAADTDLITTSMVPQASFRSAPSHSLDQPLSADRRPGAHARARADTMGP</sequence>
<reference evidence="2 3" key="1">
    <citation type="submission" date="2020-08" db="EMBL/GenBank/DDBJ databases">
        <title>Sequencing the genomes of 1000 actinobacteria strains.</title>
        <authorList>
            <person name="Klenk H.-P."/>
        </authorList>
    </citation>
    <scope>NUCLEOTIDE SEQUENCE [LARGE SCALE GENOMIC DNA]</scope>
    <source>
        <strain evidence="2 3">DSM 45272</strain>
    </source>
</reference>
<evidence type="ECO:0000313" key="3">
    <source>
        <dbReference type="Proteomes" id="UP000580861"/>
    </source>
</evidence>